<dbReference type="RefSeq" id="WP_237404987.1">
    <property type="nucleotide sequence ID" value="NZ_AP018365.1"/>
</dbReference>
<dbReference type="AlphaFoldDB" id="A0A7U3VR86"/>
<dbReference type="EMBL" id="AP018365">
    <property type="protein sequence ID" value="BBB00510.1"/>
    <property type="molecule type" value="Genomic_DNA"/>
</dbReference>
<reference evidence="3 4" key="1">
    <citation type="journal article" date="2010" name="J. Bacteriol.">
        <title>Biochemical characterization of a novel indole prenyltransferase from Streptomyces sp. SN-593.</title>
        <authorList>
            <person name="Takahashi S."/>
            <person name="Takagi H."/>
            <person name="Toyoda A."/>
            <person name="Uramoto M."/>
            <person name="Nogawa T."/>
            <person name="Ueki M."/>
            <person name="Sakaki Y."/>
            <person name="Osada H."/>
        </authorList>
    </citation>
    <scope>NUCLEOTIDE SEQUENCE [LARGE SCALE GENOMIC DNA]</scope>
    <source>
        <strain evidence="3 4">SN-593</strain>
    </source>
</reference>
<reference evidence="3 4" key="4">
    <citation type="journal article" date="2020" name="Sci. Rep.">
        <title>beta-carboline chemical signals induce reveromycin production through a LuxR family regulator in Streptomyces sp. SN-593.</title>
        <authorList>
            <person name="Panthee S."/>
            <person name="Kito N."/>
            <person name="Hayashi T."/>
            <person name="Shimizu T."/>
            <person name="Ishikawa J."/>
            <person name="Hamamoto H."/>
            <person name="Osada H."/>
            <person name="Takahashi S."/>
        </authorList>
    </citation>
    <scope>NUCLEOTIDE SEQUENCE [LARGE SCALE GENOMIC DNA]</scope>
    <source>
        <strain evidence="3 4">SN-593</strain>
    </source>
</reference>
<dbReference type="InterPro" id="IPR027417">
    <property type="entry name" value="P-loop_NTPase"/>
</dbReference>
<gene>
    <name evidence="3" type="ORF">RVR_7598</name>
</gene>
<reference evidence="3 4" key="3">
    <citation type="journal article" date="2011" name="Nat. Chem. Biol.">
        <title>Reveromycin A biosynthesis uses RevG and RevJ for stereospecific spiroacetal formation.</title>
        <authorList>
            <person name="Takahashi S."/>
            <person name="Toyoda A."/>
            <person name="Sekiyama Y."/>
            <person name="Takagi H."/>
            <person name="Nogawa T."/>
            <person name="Uramoto M."/>
            <person name="Suzuki R."/>
            <person name="Koshino H."/>
            <person name="Kumano T."/>
            <person name="Panthee S."/>
            <person name="Dairi T."/>
            <person name="Ishikawa J."/>
            <person name="Ikeda H."/>
            <person name="Sakaki Y."/>
            <person name="Osada H."/>
        </authorList>
    </citation>
    <scope>NUCLEOTIDE SEQUENCE [LARGE SCALE GENOMIC DNA]</scope>
    <source>
        <strain evidence="3 4">SN-593</strain>
    </source>
</reference>
<keyword evidence="2" id="KW-0812">Transmembrane</keyword>
<keyword evidence="2" id="KW-1133">Transmembrane helix</keyword>
<feature type="region of interest" description="Disordered" evidence="1">
    <location>
        <begin position="1"/>
        <end position="46"/>
    </location>
</feature>
<protein>
    <submittedName>
        <fullName evidence="3">Putative ATP/GTP-binding protein</fullName>
    </submittedName>
</protein>
<feature type="transmembrane region" description="Helical" evidence="2">
    <location>
        <begin position="84"/>
        <end position="102"/>
    </location>
</feature>
<dbReference type="Gene3D" id="3.40.50.300">
    <property type="entry name" value="P-loop containing nucleotide triphosphate hydrolases"/>
    <property type="match status" value="1"/>
</dbReference>
<evidence type="ECO:0000313" key="4">
    <source>
        <dbReference type="Proteomes" id="UP000595703"/>
    </source>
</evidence>
<keyword evidence="4" id="KW-1185">Reference proteome</keyword>
<organism evidence="3 4">
    <name type="scientific">Actinacidiphila reveromycinica</name>
    <dbReference type="NCBI Taxonomy" id="659352"/>
    <lineage>
        <taxon>Bacteria</taxon>
        <taxon>Bacillati</taxon>
        <taxon>Actinomycetota</taxon>
        <taxon>Actinomycetes</taxon>
        <taxon>Kitasatosporales</taxon>
        <taxon>Streptomycetaceae</taxon>
        <taxon>Actinacidiphila</taxon>
    </lineage>
</organism>
<dbReference type="KEGG" id="arev:RVR_7598"/>
<feature type="region of interest" description="Disordered" evidence="1">
    <location>
        <begin position="249"/>
        <end position="269"/>
    </location>
</feature>
<proteinExistence type="predicted"/>
<evidence type="ECO:0000256" key="1">
    <source>
        <dbReference type="SAM" id="MobiDB-lite"/>
    </source>
</evidence>
<name>A0A7U3VR86_9ACTN</name>
<reference evidence="3 4" key="2">
    <citation type="journal article" date="2011" name="J. Antibiot.">
        <title>Furaquinocins I and J: novel polyketide isoprenoid hybrid compounds from Streptomyces reveromyceticus SN-593.</title>
        <authorList>
            <person name="Panthee S."/>
            <person name="Takahashi S."/>
            <person name="Takagi H."/>
            <person name="Nogawa T."/>
            <person name="Oowada E."/>
            <person name="Uramoto M."/>
            <person name="Osada H."/>
        </authorList>
    </citation>
    <scope>NUCLEOTIDE SEQUENCE [LARGE SCALE GENOMIC DNA]</scope>
    <source>
        <strain evidence="3 4">SN-593</strain>
    </source>
</reference>
<dbReference type="Proteomes" id="UP000595703">
    <property type="component" value="Chromosome"/>
</dbReference>
<feature type="compositionally biased region" description="Pro residues" evidence="1">
    <location>
        <begin position="17"/>
        <end position="42"/>
    </location>
</feature>
<evidence type="ECO:0000256" key="2">
    <source>
        <dbReference type="SAM" id="Phobius"/>
    </source>
</evidence>
<dbReference type="SUPFAM" id="SSF52540">
    <property type="entry name" value="P-loop containing nucleoside triphosphate hydrolases"/>
    <property type="match status" value="1"/>
</dbReference>
<keyword evidence="2" id="KW-0472">Membrane</keyword>
<accession>A0A7U3VR86</accession>
<sequence length="790" mass="84659">MDAKDRNTRPQGAPYGQPAPPPRPPNTPVPRPAAPPPAPAQAPPLSAVERWLRTPRVSDAPGIYAYGHVPRPPDDPDRMTDRRLIGGAVLALLCWFLLWSLMKNGYVPLWKRPLTMLTPGAWWHGSHPSRMGQFAAAFYECLWLALLTHYFAKIGSWREVGRRYLSEPRARAAAAAAIGVAVWVLSDKNVLPLMSLILPFYPPSSFQHGQQAALRVQYEVDVIAALVVAVAAAKYGRWADLLRGRTGPGGRQPYAPGAVPKQGPGEPAALPAPAEWAELRAAGYAAVADRLAQDVRTGRMNDVDCARVRRAWQAVHQRHEGAQEFADGVLRLGGAAMVHPSGARDVPRRTADHDLLGGQVRIGTGVEDKRNGYQYRGAGIALDPGVLGTGLLAVGPPGAGKSRLLMRPVVESLCLQALAGRAAVVAVAGADVDLGPAEAYDVVISLADPASRYDLDLYGGTTDPDTAAWLLAEALTDGPETDQRRAATALGQLLGPYAAAHGRFPPVPVLRELLEGLPHAFAALREAVDAVGMPGLVRELDARERQSARPGDIGTALADRIGVLDRPAFAGFFDTSGRSRPFAMHALAHPLRVRVELPERGHAEASRILVRLLLAQFTAAVSARRDRSLFACIVVDDAAQALSEGTLRALPSLRGLNAGALFGLRSLDALPEGLRGAVVGAVGCRMVFAGVSPRDGRFFSETWGTMRVQTRDVTRTPDQSGGLPRRLSRGVRRLFTGEVVTTESVTVREVERERWSAADLSHQVPVGHAVVSLTTTTGEHAPPVLVDLRT</sequence>
<evidence type="ECO:0000313" key="3">
    <source>
        <dbReference type="EMBL" id="BBB00510.1"/>
    </source>
</evidence>